<sequence length="139" mass="15179">MAADLNAGHPFGNLRLLHVHSQYLLSELSAAKVFVKGLTTHHKTTERLLSSTTMADASQPPCDASGLNRCTDLWFEDCGLIVRAEDTLFRISGAQLAAHSAVFADMRVMRQPEDAEHFTAFRDRVGKAVPCSADICLPP</sequence>
<organism evidence="1 2">
    <name type="scientific">Roridomyces roridus</name>
    <dbReference type="NCBI Taxonomy" id="1738132"/>
    <lineage>
        <taxon>Eukaryota</taxon>
        <taxon>Fungi</taxon>
        <taxon>Dikarya</taxon>
        <taxon>Basidiomycota</taxon>
        <taxon>Agaricomycotina</taxon>
        <taxon>Agaricomycetes</taxon>
        <taxon>Agaricomycetidae</taxon>
        <taxon>Agaricales</taxon>
        <taxon>Marasmiineae</taxon>
        <taxon>Mycenaceae</taxon>
        <taxon>Roridomyces</taxon>
    </lineage>
</organism>
<reference evidence="1" key="1">
    <citation type="submission" date="2023-03" db="EMBL/GenBank/DDBJ databases">
        <title>Massive genome expansion in bonnet fungi (Mycena s.s.) driven by repeated elements and novel gene families across ecological guilds.</title>
        <authorList>
            <consortium name="Lawrence Berkeley National Laboratory"/>
            <person name="Harder C.B."/>
            <person name="Miyauchi S."/>
            <person name="Viragh M."/>
            <person name="Kuo A."/>
            <person name="Thoen E."/>
            <person name="Andreopoulos B."/>
            <person name="Lu D."/>
            <person name="Skrede I."/>
            <person name="Drula E."/>
            <person name="Henrissat B."/>
            <person name="Morin E."/>
            <person name="Kohler A."/>
            <person name="Barry K."/>
            <person name="LaButti K."/>
            <person name="Morin E."/>
            <person name="Salamov A."/>
            <person name="Lipzen A."/>
            <person name="Mereny Z."/>
            <person name="Hegedus B."/>
            <person name="Baldrian P."/>
            <person name="Stursova M."/>
            <person name="Weitz H."/>
            <person name="Taylor A."/>
            <person name="Grigoriev I.V."/>
            <person name="Nagy L.G."/>
            <person name="Martin F."/>
            <person name="Kauserud H."/>
        </authorList>
    </citation>
    <scope>NUCLEOTIDE SEQUENCE</scope>
    <source>
        <strain evidence="1">9284</strain>
    </source>
</reference>
<dbReference type="EMBL" id="JARKIF010000030">
    <property type="protein sequence ID" value="KAJ7612733.1"/>
    <property type="molecule type" value="Genomic_DNA"/>
</dbReference>
<keyword evidence="2" id="KW-1185">Reference proteome</keyword>
<evidence type="ECO:0000313" key="1">
    <source>
        <dbReference type="EMBL" id="KAJ7612733.1"/>
    </source>
</evidence>
<name>A0AAD7FAT4_9AGAR</name>
<comment type="caution">
    <text evidence="1">The sequence shown here is derived from an EMBL/GenBank/DDBJ whole genome shotgun (WGS) entry which is preliminary data.</text>
</comment>
<dbReference type="AlphaFoldDB" id="A0AAD7FAT4"/>
<gene>
    <name evidence="1" type="ORF">FB45DRAFT_1117307</name>
</gene>
<proteinExistence type="predicted"/>
<accession>A0AAD7FAT4</accession>
<evidence type="ECO:0000313" key="2">
    <source>
        <dbReference type="Proteomes" id="UP001221142"/>
    </source>
</evidence>
<dbReference type="Proteomes" id="UP001221142">
    <property type="component" value="Unassembled WGS sequence"/>
</dbReference>
<protein>
    <submittedName>
        <fullName evidence="1">Uncharacterized protein</fullName>
    </submittedName>
</protein>